<gene>
    <name evidence="2" type="ORF">ACFOJ9_30920</name>
</gene>
<keyword evidence="3" id="KW-1185">Reference proteome</keyword>
<sequence length="254" mass="28667">MKIWTFSDLHLEFAELPRPLAIPDADICVVAGDLCRAPANGVHWLAENIAHAMPCVYVVGNHEFYRGSIREGLEDGRSAAAGFPNVHLLEDDFVLIDGIRFLGATLWTDYRIQGHPELAMVYAREHMNDHRLIGKQQDPWQRFLPQTAYRMHQNSRQFIDAALKADPIKTVVVTHHLPHARSIPPRFESDWLNAAYASDLSNVIEEGRPALWVHGHTHDSCDYALGSTRVVCNPRGYDSENEAFDPGLVLSLER</sequence>
<proteinExistence type="predicted"/>
<evidence type="ECO:0000313" key="3">
    <source>
        <dbReference type="Proteomes" id="UP001595648"/>
    </source>
</evidence>
<dbReference type="PANTHER" id="PTHR37844:SF2">
    <property type="entry name" value="SER_THR PROTEIN PHOSPHATASE SUPERFAMILY (AFU_ORTHOLOGUE AFUA_1G14840)"/>
    <property type="match status" value="1"/>
</dbReference>
<evidence type="ECO:0000313" key="2">
    <source>
        <dbReference type="EMBL" id="MFC3326129.1"/>
    </source>
</evidence>
<dbReference type="SUPFAM" id="SSF56300">
    <property type="entry name" value="Metallo-dependent phosphatases"/>
    <property type="match status" value="1"/>
</dbReference>
<evidence type="ECO:0000259" key="1">
    <source>
        <dbReference type="Pfam" id="PF00149"/>
    </source>
</evidence>
<accession>A0ABV7MYG3</accession>
<reference evidence="3" key="1">
    <citation type="journal article" date="2019" name="Int. J. Syst. Evol. Microbiol.">
        <title>The Global Catalogue of Microorganisms (GCM) 10K type strain sequencing project: providing services to taxonomists for standard genome sequencing and annotation.</title>
        <authorList>
            <consortium name="The Broad Institute Genomics Platform"/>
            <consortium name="The Broad Institute Genome Sequencing Center for Infectious Disease"/>
            <person name="Wu L."/>
            <person name="Ma J."/>
        </authorList>
    </citation>
    <scope>NUCLEOTIDE SEQUENCE [LARGE SCALE GENOMIC DNA]</scope>
    <source>
        <strain evidence="3">ICMP 19515</strain>
    </source>
</reference>
<dbReference type="Gene3D" id="3.60.21.10">
    <property type="match status" value="1"/>
</dbReference>
<feature type="domain" description="Calcineurin-like phosphoesterase" evidence="1">
    <location>
        <begin position="1"/>
        <end position="219"/>
    </location>
</feature>
<comment type="caution">
    <text evidence="2">The sequence shown here is derived from an EMBL/GenBank/DDBJ whole genome shotgun (WGS) entry which is preliminary data.</text>
</comment>
<protein>
    <submittedName>
        <fullName evidence="2">Metallophosphoesterase</fullName>
    </submittedName>
</protein>
<dbReference type="RefSeq" id="WP_378984724.1">
    <property type="nucleotide sequence ID" value="NZ_JBHRVD010000001.1"/>
</dbReference>
<organism evidence="2 3">
    <name type="scientific">Mesorhizobium cantuariense</name>
    <dbReference type="NCBI Taxonomy" id="1300275"/>
    <lineage>
        <taxon>Bacteria</taxon>
        <taxon>Pseudomonadati</taxon>
        <taxon>Pseudomonadota</taxon>
        <taxon>Alphaproteobacteria</taxon>
        <taxon>Hyphomicrobiales</taxon>
        <taxon>Phyllobacteriaceae</taxon>
        <taxon>Mesorhizobium</taxon>
    </lineage>
</organism>
<dbReference type="Pfam" id="PF00149">
    <property type="entry name" value="Metallophos"/>
    <property type="match status" value="1"/>
</dbReference>
<dbReference type="EMBL" id="JBHRVD010000001">
    <property type="protein sequence ID" value="MFC3326129.1"/>
    <property type="molecule type" value="Genomic_DNA"/>
</dbReference>
<name>A0ABV7MYG3_9HYPH</name>
<dbReference type="InterPro" id="IPR004843">
    <property type="entry name" value="Calcineurin-like_PHP"/>
</dbReference>
<dbReference type="PANTHER" id="PTHR37844">
    <property type="entry name" value="SER/THR PROTEIN PHOSPHATASE SUPERFAMILY (AFU_ORTHOLOGUE AFUA_1G14840)"/>
    <property type="match status" value="1"/>
</dbReference>
<dbReference type="Proteomes" id="UP001595648">
    <property type="component" value="Unassembled WGS sequence"/>
</dbReference>
<dbReference type="InterPro" id="IPR029052">
    <property type="entry name" value="Metallo-depent_PP-like"/>
</dbReference>